<proteinExistence type="predicted"/>
<dbReference type="AlphaFoldDB" id="A0A1U7CUR0"/>
<keyword evidence="2" id="KW-1185">Reference proteome</keyword>
<sequence>MPLFEVETTSHIMIASAEDEDSARSFASTNYPGEEILRVAHRPRDAWVISKNLLGVQADSDPCSTARECLAKAQGDKIHAVRLYMQSTGTDLEKARKAVESNMSRGW</sequence>
<dbReference type="RefSeq" id="WP_076348834.1">
    <property type="nucleotide sequence ID" value="NZ_CP019082.1"/>
</dbReference>
<name>A0A1U7CUR0_9BACT</name>
<gene>
    <name evidence="1" type="ORF">BSF38_04163</name>
</gene>
<dbReference type="Pfam" id="PF20593">
    <property type="entry name" value="DUF6793"/>
    <property type="match status" value="1"/>
</dbReference>
<dbReference type="OrthoDB" id="274994at2"/>
<evidence type="ECO:0000313" key="1">
    <source>
        <dbReference type="EMBL" id="APW62613.1"/>
    </source>
</evidence>
<dbReference type="InterPro" id="IPR046743">
    <property type="entry name" value="DUF6793"/>
</dbReference>
<dbReference type="EMBL" id="CP019082">
    <property type="protein sequence ID" value="APW62613.1"/>
    <property type="molecule type" value="Genomic_DNA"/>
</dbReference>
<evidence type="ECO:0000313" key="2">
    <source>
        <dbReference type="Proteomes" id="UP000186309"/>
    </source>
</evidence>
<reference evidence="2" key="1">
    <citation type="submission" date="2016-12" db="EMBL/GenBank/DDBJ databases">
        <title>Comparative genomics of four Isosphaeraceae planctomycetes: a common pool of plasmids and glycoside hydrolase genes.</title>
        <authorList>
            <person name="Ivanova A."/>
        </authorList>
    </citation>
    <scope>NUCLEOTIDE SEQUENCE [LARGE SCALE GENOMIC DNA]</scope>
    <source>
        <strain evidence="2">PX4</strain>
    </source>
</reference>
<organism evidence="1 2">
    <name type="scientific">Paludisphaera borealis</name>
    <dbReference type="NCBI Taxonomy" id="1387353"/>
    <lineage>
        <taxon>Bacteria</taxon>
        <taxon>Pseudomonadati</taxon>
        <taxon>Planctomycetota</taxon>
        <taxon>Planctomycetia</taxon>
        <taxon>Isosphaerales</taxon>
        <taxon>Isosphaeraceae</taxon>
        <taxon>Paludisphaera</taxon>
    </lineage>
</organism>
<protein>
    <submittedName>
        <fullName evidence="1">Uncharacterized protein</fullName>
    </submittedName>
</protein>
<accession>A0A1U7CUR0</accession>
<dbReference type="KEGG" id="pbor:BSF38_04163"/>
<dbReference type="Proteomes" id="UP000186309">
    <property type="component" value="Chromosome"/>
</dbReference>